<evidence type="ECO:0000256" key="2">
    <source>
        <dbReference type="ARBA" id="ARBA00023295"/>
    </source>
</evidence>
<dbReference type="PROSITE" id="PS51762">
    <property type="entry name" value="GH16_2"/>
    <property type="match status" value="1"/>
</dbReference>
<dbReference type="NCBIfam" id="TIGR04183">
    <property type="entry name" value="Por_Secre_tail"/>
    <property type="match status" value="1"/>
</dbReference>
<dbReference type="InterPro" id="IPR026444">
    <property type="entry name" value="Secre_tail"/>
</dbReference>
<proteinExistence type="predicted"/>
<dbReference type="AlphaFoldDB" id="A0A381RB36"/>
<dbReference type="Gene3D" id="2.60.40.4070">
    <property type="match status" value="1"/>
</dbReference>
<dbReference type="GO" id="GO:0004553">
    <property type="term" value="F:hydrolase activity, hydrolyzing O-glycosyl compounds"/>
    <property type="evidence" value="ECO:0007669"/>
    <property type="project" value="InterPro"/>
</dbReference>
<accession>A0A381RB36</accession>
<dbReference type="InterPro" id="IPR008264">
    <property type="entry name" value="Beta_glucanase"/>
</dbReference>
<dbReference type="EMBL" id="UINC01001752">
    <property type="protein sequence ID" value="SUZ88069.1"/>
    <property type="molecule type" value="Genomic_DNA"/>
</dbReference>
<dbReference type="GO" id="GO:0005975">
    <property type="term" value="P:carbohydrate metabolic process"/>
    <property type="evidence" value="ECO:0007669"/>
    <property type="project" value="InterPro"/>
</dbReference>
<name>A0A381RB36_9ZZZZ</name>
<evidence type="ECO:0000259" key="3">
    <source>
        <dbReference type="PROSITE" id="PS51762"/>
    </source>
</evidence>
<keyword evidence="2" id="KW-0326">Glycosidase</keyword>
<dbReference type="InterPro" id="IPR000757">
    <property type="entry name" value="Beta-glucanase-like"/>
</dbReference>
<organism evidence="4">
    <name type="scientific">marine metagenome</name>
    <dbReference type="NCBI Taxonomy" id="408172"/>
    <lineage>
        <taxon>unclassified sequences</taxon>
        <taxon>metagenomes</taxon>
        <taxon>ecological metagenomes</taxon>
    </lineage>
</organism>
<evidence type="ECO:0000256" key="1">
    <source>
        <dbReference type="ARBA" id="ARBA00022801"/>
    </source>
</evidence>
<dbReference type="PRINTS" id="PR00737">
    <property type="entry name" value="GLHYDRLASE16"/>
</dbReference>
<dbReference type="InterPro" id="IPR044791">
    <property type="entry name" value="Beta-glucanase/XTH"/>
</dbReference>
<dbReference type="Pfam" id="PF00722">
    <property type="entry name" value="Glyco_hydro_16"/>
    <property type="match status" value="1"/>
</dbReference>
<evidence type="ECO:0000313" key="4">
    <source>
        <dbReference type="EMBL" id="SUZ88069.1"/>
    </source>
</evidence>
<keyword evidence="1" id="KW-0378">Hydrolase</keyword>
<dbReference type="InterPro" id="IPR013320">
    <property type="entry name" value="ConA-like_dom_sf"/>
</dbReference>
<dbReference type="PANTHER" id="PTHR31062">
    <property type="entry name" value="XYLOGLUCAN ENDOTRANSGLUCOSYLASE/HYDROLASE PROTEIN 8-RELATED"/>
    <property type="match status" value="1"/>
</dbReference>
<feature type="domain" description="GH16" evidence="3">
    <location>
        <begin position="1"/>
        <end position="188"/>
    </location>
</feature>
<protein>
    <recommendedName>
        <fullName evidence="3">GH16 domain-containing protein</fullName>
    </recommendedName>
</protein>
<dbReference type="SUPFAM" id="SSF49899">
    <property type="entry name" value="Concanavalin A-like lectins/glucanases"/>
    <property type="match status" value="1"/>
</dbReference>
<gene>
    <name evidence="4" type="ORF">METZ01_LOCUS40923</name>
</gene>
<sequence>MKKRHLFFFSIFLFSYLFPVPYRGGELRTNQTYRYGRFETRMKAAPGSGVVNSFFLYRDYWSEGLDGAEHWNEIDIELLGQYTDKIQTNLFIQNGWDLPQLDNISFNAQADFHTYAIEWTPEYISFFVDDILIRFVDNFYVDSMYHHQKIMMNIWQPTAVSWVGPFDENILPVYAFYDWVKYYAYVPGTGNAGTDNDFIQLWQDDFDYFDNSRWSKASHTFNGNNADFTYANVVFESGYMILCLTTPGDTGYNGDPLEIASDILPASISIESPYPNPFNGSVVVPINIMKPSNVQFTIYDLSGGLIFSSGQRYNTIEKNQFFWHGENNSGHIVSSGAYLLSIKNKMFSKTKKILFIK</sequence>
<dbReference type="Gene3D" id="2.60.120.200">
    <property type="match status" value="1"/>
</dbReference>
<reference evidence="4" key="1">
    <citation type="submission" date="2018-05" db="EMBL/GenBank/DDBJ databases">
        <authorList>
            <person name="Lanie J.A."/>
            <person name="Ng W.-L."/>
            <person name="Kazmierczak K.M."/>
            <person name="Andrzejewski T.M."/>
            <person name="Davidsen T.M."/>
            <person name="Wayne K.J."/>
            <person name="Tettelin H."/>
            <person name="Glass J.I."/>
            <person name="Rusch D."/>
            <person name="Podicherti R."/>
            <person name="Tsui H.-C.T."/>
            <person name="Winkler M.E."/>
        </authorList>
    </citation>
    <scope>NUCLEOTIDE SEQUENCE</scope>
</reference>